<feature type="transmembrane region" description="Helical" evidence="5">
    <location>
        <begin position="122"/>
        <end position="143"/>
    </location>
</feature>
<feature type="transmembrane region" description="Helical" evidence="5">
    <location>
        <begin position="21"/>
        <end position="42"/>
    </location>
</feature>
<feature type="transmembrane region" description="Helical" evidence="5">
    <location>
        <begin position="193"/>
        <end position="211"/>
    </location>
</feature>
<feature type="transmembrane region" description="Helical" evidence="5">
    <location>
        <begin position="150"/>
        <end position="173"/>
    </location>
</feature>
<keyword evidence="4 5" id="KW-0472">Membrane</keyword>
<dbReference type="PANTHER" id="PTHR43243:SF11">
    <property type="entry name" value="AMINO ACID PERMEASE_ SLC12A DOMAIN-CONTAINING PROTEIN"/>
    <property type="match status" value="1"/>
</dbReference>
<gene>
    <name evidence="6" type="ORF">ACFQY0_13970</name>
</gene>
<evidence type="ECO:0000313" key="6">
    <source>
        <dbReference type="EMBL" id="MFC7338297.1"/>
    </source>
</evidence>
<feature type="transmembrane region" description="Helical" evidence="5">
    <location>
        <begin position="92"/>
        <end position="110"/>
    </location>
</feature>
<feature type="transmembrane region" description="Helical" evidence="5">
    <location>
        <begin position="385"/>
        <end position="406"/>
    </location>
</feature>
<feature type="transmembrane region" description="Helical" evidence="5">
    <location>
        <begin position="273"/>
        <end position="304"/>
    </location>
</feature>
<sequence>MKTEVKAKAPSKKLGELASTAICGNDITSSCLYVSALAIIYGGRWGPVALLLVAAVLYLFRSIYSEVVGALPLNGGAYNALLNTTTKFRASIAACLTILSYMATAVISASEASHYAHQVIPHLPVFGATVGLLAFFMILTIMGISESAKLAIGIFLFHIVSLVVLLGAGIFYLSTHGLGQLMENLATPVPGGMGKALLFGFCAAMLGISGFESSANFVEEQKSGVFPKTLRNMWIAVSFFNPLMALLALALIPSSQVAAHESALLAHMGRESAGTWLGTLISIDAAIVLSGAVLTSFIGVNGLVSRMTLDRCLPQFLLKTNRRGTTHRILIAFFLLTVSVLFITHGDLKALAGVYTLSFLAVMLLFCIGNILLKIKRSSLPRPVRASWPTVILAMIAVSIGLIGNAVMNPPYLRVFAEYFIPAALIVVVMLTRTQLLKALLFTTRSIIGALVVPMNHLTHRTRELIDNINAQQVVFFSRGDNIANLNRVMLYVRQNEHSNGIKIVHIIKPGAPKPDKLAGELKVLNEAYPEIDIEFVVIEGSFNPALIKELSKTWKIPTNFMFIGCPDEGLAHTLEELGGVRVIV</sequence>
<feature type="transmembrane region" description="Helical" evidence="5">
    <location>
        <begin position="350"/>
        <end position="373"/>
    </location>
</feature>
<dbReference type="PANTHER" id="PTHR43243">
    <property type="entry name" value="INNER MEMBRANE TRANSPORTER YGJI-RELATED"/>
    <property type="match status" value="1"/>
</dbReference>
<feature type="transmembrane region" description="Helical" evidence="5">
    <location>
        <begin position="232"/>
        <end position="253"/>
    </location>
</feature>
<feature type="transmembrane region" description="Helical" evidence="5">
    <location>
        <begin position="325"/>
        <end position="344"/>
    </location>
</feature>
<evidence type="ECO:0000256" key="3">
    <source>
        <dbReference type="ARBA" id="ARBA00022989"/>
    </source>
</evidence>
<feature type="transmembrane region" description="Helical" evidence="5">
    <location>
        <begin position="412"/>
        <end position="431"/>
    </location>
</feature>
<dbReference type="Proteomes" id="UP001596472">
    <property type="component" value="Unassembled WGS sequence"/>
</dbReference>
<evidence type="ECO:0000256" key="4">
    <source>
        <dbReference type="ARBA" id="ARBA00023136"/>
    </source>
</evidence>
<reference evidence="7" key="1">
    <citation type="journal article" date="2019" name="Int. J. Syst. Evol. Microbiol.">
        <title>The Global Catalogue of Microorganisms (GCM) 10K type strain sequencing project: providing services to taxonomists for standard genome sequencing and annotation.</title>
        <authorList>
            <consortium name="The Broad Institute Genomics Platform"/>
            <consortium name="The Broad Institute Genome Sequencing Center for Infectious Disease"/>
            <person name="Wu L."/>
            <person name="Ma J."/>
        </authorList>
    </citation>
    <scope>NUCLEOTIDE SEQUENCE [LARGE SCALE GENOMIC DNA]</scope>
    <source>
        <strain evidence="7">CGMCC 4.1467</strain>
    </source>
</reference>
<protein>
    <submittedName>
        <fullName evidence="6">APC family permease</fullName>
    </submittedName>
</protein>
<comment type="caution">
    <text evidence="6">The sequence shown here is derived from an EMBL/GenBank/DDBJ whole genome shotgun (WGS) entry which is preliminary data.</text>
</comment>
<keyword evidence="2 5" id="KW-0812">Transmembrane</keyword>
<evidence type="ECO:0000256" key="1">
    <source>
        <dbReference type="ARBA" id="ARBA00004141"/>
    </source>
</evidence>
<feature type="transmembrane region" description="Helical" evidence="5">
    <location>
        <begin position="48"/>
        <end position="71"/>
    </location>
</feature>
<name>A0ABW2LBG6_9BACT</name>
<dbReference type="EMBL" id="JBHTBS010000007">
    <property type="protein sequence ID" value="MFC7338297.1"/>
    <property type="molecule type" value="Genomic_DNA"/>
</dbReference>
<dbReference type="InterPro" id="IPR002293">
    <property type="entry name" value="AA/rel_permease1"/>
</dbReference>
<dbReference type="Gene3D" id="1.20.1740.10">
    <property type="entry name" value="Amino acid/polyamine transporter I"/>
    <property type="match status" value="1"/>
</dbReference>
<keyword evidence="3 5" id="KW-1133">Transmembrane helix</keyword>
<evidence type="ECO:0000256" key="5">
    <source>
        <dbReference type="SAM" id="Phobius"/>
    </source>
</evidence>
<proteinExistence type="predicted"/>
<dbReference type="Pfam" id="PF13520">
    <property type="entry name" value="AA_permease_2"/>
    <property type="match status" value="1"/>
</dbReference>
<comment type="subcellular location">
    <subcellularLocation>
        <location evidence="1">Membrane</location>
        <topology evidence="1">Multi-pass membrane protein</topology>
    </subcellularLocation>
</comment>
<keyword evidence="7" id="KW-1185">Reference proteome</keyword>
<accession>A0ABW2LBG6</accession>
<evidence type="ECO:0000256" key="2">
    <source>
        <dbReference type="ARBA" id="ARBA00022692"/>
    </source>
</evidence>
<organism evidence="6 7">
    <name type="scientific">Haloferula chungangensis</name>
    <dbReference type="NCBI Taxonomy" id="1048331"/>
    <lineage>
        <taxon>Bacteria</taxon>
        <taxon>Pseudomonadati</taxon>
        <taxon>Verrucomicrobiota</taxon>
        <taxon>Verrucomicrobiia</taxon>
        <taxon>Verrucomicrobiales</taxon>
        <taxon>Verrucomicrobiaceae</taxon>
        <taxon>Haloferula</taxon>
    </lineage>
</organism>
<dbReference type="RefSeq" id="WP_379713471.1">
    <property type="nucleotide sequence ID" value="NZ_JBHTBS010000007.1"/>
</dbReference>
<evidence type="ECO:0000313" key="7">
    <source>
        <dbReference type="Proteomes" id="UP001596472"/>
    </source>
</evidence>